<dbReference type="Gene3D" id="3.40.30.10">
    <property type="entry name" value="Glutaredoxin"/>
    <property type="match status" value="1"/>
</dbReference>
<sequence length="115" mass="13259">MQDVTIWHNPRCSKSRDALSFLEERKLDIKIVKYLESQPNEKEIKEILLMLGISAKDLVRSKEELFKELNLKDASETELIKAMAQYPKLIERPIVIKNGSAVIARPKEKIVKLLA</sequence>
<dbReference type="GO" id="GO:0008794">
    <property type="term" value="F:arsenate reductase (glutaredoxin) activity"/>
    <property type="evidence" value="ECO:0007669"/>
    <property type="project" value="InterPro"/>
</dbReference>
<keyword evidence="2" id="KW-0560">Oxidoreductase</keyword>
<dbReference type="NCBIfam" id="TIGR00014">
    <property type="entry name" value="arsC"/>
    <property type="match status" value="1"/>
</dbReference>
<evidence type="ECO:0000313" key="4">
    <source>
        <dbReference type="EMBL" id="RXK15683.1"/>
    </source>
</evidence>
<keyword evidence="5" id="KW-1185">Reference proteome</keyword>
<comment type="similarity">
    <text evidence="1 3">Belongs to the ArsC family.</text>
</comment>
<accession>A0AAX2AFR2</accession>
<dbReference type="PANTHER" id="PTHR30041">
    <property type="entry name" value="ARSENATE REDUCTASE"/>
    <property type="match status" value="1"/>
</dbReference>
<dbReference type="CDD" id="cd03034">
    <property type="entry name" value="ArsC_ArsC"/>
    <property type="match status" value="1"/>
</dbReference>
<reference evidence="4 5" key="1">
    <citation type="submission" date="2017-09" db="EMBL/GenBank/DDBJ databases">
        <title>Genomics of the genus Arcobacter.</title>
        <authorList>
            <person name="Perez-Cataluna A."/>
            <person name="Figueras M.J."/>
            <person name="Salas-Masso N."/>
        </authorList>
    </citation>
    <scope>NUCLEOTIDE SEQUENCE [LARGE SCALE GENOMIC DNA]</scope>
    <source>
        <strain evidence="4 5">CECT 7386</strain>
    </source>
</reference>
<dbReference type="RefSeq" id="WP_114842130.1">
    <property type="nucleotide sequence ID" value="NZ_CP031219.1"/>
</dbReference>
<dbReference type="PANTHER" id="PTHR30041:SF4">
    <property type="entry name" value="ARSENATE REDUCTASE"/>
    <property type="match status" value="1"/>
</dbReference>
<dbReference type="InterPro" id="IPR006660">
    <property type="entry name" value="Arsenate_reductase-like"/>
</dbReference>
<evidence type="ECO:0000256" key="2">
    <source>
        <dbReference type="ARBA" id="ARBA00023002"/>
    </source>
</evidence>
<organism evidence="4 5">
    <name type="scientific">Malaciobacter mytili LMG 24559</name>
    <dbReference type="NCBI Taxonomy" id="1032238"/>
    <lineage>
        <taxon>Bacteria</taxon>
        <taxon>Pseudomonadati</taxon>
        <taxon>Campylobacterota</taxon>
        <taxon>Epsilonproteobacteria</taxon>
        <taxon>Campylobacterales</taxon>
        <taxon>Arcobacteraceae</taxon>
        <taxon>Malaciobacter</taxon>
    </lineage>
</organism>
<dbReference type="EMBL" id="NXID01000023">
    <property type="protein sequence ID" value="RXK15683.1"/>
    <property type="molecule type" value="Genomic_DNA"/>
</dbReference>
<dbReference type="AlphaFoldDB" id="A0AAX2AFR2"/>
<evidence type="ECO:0000256" key="3">
    <source>
        <dbReference type="PROSITE-ProRule" id="PRU01282"/>
    </source>
</evidence>
<dbReference type="InterPro" id="IPR036249">
    <property type="entry name" value="Thioredoxin-like_sf"/>
</dbReference>
<dbReference type="KEGG" id="amyt:AMYT_1712"/>
<protein>
    <submittedName>
        <fullName evidence="4">Arsenate reductase (Glutaredoxin)</fullName>
    </submittedName>
</protein>
<evidence type="ECO:0000313" key="5">
    <source>
        <dbReference type="Proteomes" id="UP000290092"/>
    </source>
</evidence>
<dbReference type="Proteomes" id="UP000290092">
    <property type="component" value="Unassembled WGS sequence"/>
</dbReference>
<dbReference type="PROSITE" id="PS51353">
    <property type="entry name" value="ARSC"/>
    <property type="match status" value="1"/>
</dbReference>
<dbReference type="InterPro" id="IPR006659">
    <property type="entry name" value="Arsenate_reductase"/>
</dbReference>
<dbReference type="Pfam" id="PF03960">
    <property type="entry name" value="ArsC"/>
    <property type="match status" value="1"/>
</dbReference>
<comment type="caution">
    <text evidence="4">The sequence shown here is derived from an EMBL/GenBank/DDBJ whole genome shotgun (WGS) entry which is preliminary data.</text>
</comment>
<name>A0AAX2AFR2_9BACT</name>
<evidence type="ECO:0000256" key="1">
    <source>
        <dbReference type="ARBA" id="ARBA00007198"/>
    </source>
</evidence>
<proteinExistence type="inferred from homology"/>
<gene>
    <name evidence="4" type="primary">arsC</name>
    <name evidence="4" type="ORF">CP985_07170</name>
</gene>
<dbReference type="SUPFAM" id="SSF52833">
    <property type="entry name" value="Thioredoxin-like"/>
    <property type="match status" value="1"/>
</dbReference>